<sequence length="31" mass="3739">MSRIIWHKIGVKNLRQDLNSNFLPHFQIVSF</sequence>
<name>A0A8S5QJK3_9CAUD</name>
<organism evidence="1">
    <name type="scientific">Siphoviridae sp. ctiOl67</name>
    <dbReference type="NCBI Taxonomy" id="2825622"/>
    <lineage>
        <taxon>Viruses</taxon>
        <taxon>Duplodnaviria</taxon>
        <taxon>Heunggongvirae</taxon>
        <taxon>Uroviricota</taxon>
        <taxon>Caudoviricetes</taxon>
    </lineage>
</organism>
<evidence type="ECO:0000313" key="1">
    <source>
        <dbReference type="EMBL" id="DAE18977.1"/>
    </source>
</evidence>
<dbReference type="EMBL" id="BK015666">
    <property type="protein sequence ID" value="DAE18977.1"/>
    <property type="molecule type" value="Genomic_DNA"/>
</dbReference>
<proteinExistence type="predicted"/>
<accession>A0A8S5QJK3</accession>
<protein>
    <submittedName>
        <fullName evidence="1">Uncharacterized protein</fullName>
    </submittedName>
</protein>
<reference evidence="1" key="1">
    <citation type="journal article" date="2021" name="Proc. Natl. Acad. Sci. U.S.A.">
        <title>A Catalog of Tens of Thousands of Viruses from Human Metagenomes Reveals Hidden Associations with Chronic Diseases.</title>
        <authorList>
            <person name="Tisza M.J."/>
            <person name="Buck C.B."/>
        </authorList>
    </citation>
    <scope>NUCLEOTIDE SEQUENCE</scope>
    <source>
        <strain evidence="1">CtiOl67</strain>
    </source>
</reference>